<protein>
    <recommendedName>
        <fullName evidence="6">Exodeoxyribonuclease 7 small subunit</fullName>
        <ecNumber evidence="6">3.1.11.6</ecNumber>
    </recommendedName>
    <alternativeName>
        <fullName evidence="6">Exodeoxyribonuclease VII small subunit</fullName>
        <shortName evidence="6">Exonuclease VII small subunit</shortName>
    </alternativeName>
</protein>
<dbReference type="EMBL" id="CP098827">
    <property type="protein sequence ID" value="XBO71223.1"/>
    <property type="molecule type" value="Genomic_DNA"/>
</dbReference>
<evidence type="ECO:0000256" key="3">
    <source>
        <dbReference type="ARBA" id="ARBA00022722"/>
    </source>
</evidence>
<organism evidence="8">
    <name type="scientific">Halomonas sp. RT37</name>
    <dbReference type="NCBI Taxonomy" id="2950872"/>
    <lineage>
        <taxon>Bacteria</taxon>
        <taxon>Pseudomonadati</taxon>
        <taxon>Pseudomonadota</taxon>
        <taxon>Gammaproteobacteria</taxon>
        <taxon>Oceanospirillales</taxon>
        <taxon>Halomonadaceae</taxon>
        <taxon>Halomonas</taxon>
    </lineage>
</organism>
<dbReference type="GO" id="GO:0005829">
    <property type="term" value="C:cytosol"/>
    <property type="evidence" value="ECO:0007669"/>
    <property type="project" value="TreeGrafter"/>
</dbReference>
<dbReference type="PANTHER" id="PTHR34137:SF1">
    <property type="entry name" value="EXODEOXYRIBONUCLEASE 7 SMALL SUBUNIT"/>
    <property type="match status" value="1"/>
</dbReference>
<keyword evidence="2 6" id="KW-0963">Cytoplasm</keyword>
<accession>A0AAU7KJD9</accession>
<evidence type="ECO:0000256" key="6">
    <source>
        <dbReference type="HAMAP-Rule" id="MF_00337"/>
    </source>
</evidence>
<evidence type="ECO:0000256" key="7">
    <source>
        <dbReference type="SAM" id="MobiDB-lite"/>
    </source>
</evidence>
<dbReference type="SUPFAM" id="SSF116842">
    <property type="entry name" value="XseB-like"/>
    <property type="match status" value="1"/>
</dbReference>
<dbReference type="GO" id="GO:0008855">
    <property type="term" value="F:exodeoxyribonuclease VII activity"/>
    <property type="evidence" value="ECO:0007669"/>
    <property type="project" value="UniProtKB-UniRule"/>
</dbReference>
<gene>
    <name evidence="6" type="primary">xseB</name>
    <name evidence="8" type="ORF">NFG58_00435</name>
</gene>
<dbReference type="Gene3D" id="1.10.287.1040">
    <property type="entry name" value="Exonuclease VII, small subunit"/>
    <property type="match status" value="1"/>
</dbReference>
<dbReference type="EC" id="3.1.11.6" evidence="6"/>
<dbReference type="NCBIfam" id="TIGR01280">
    <property type="entry name" value="xseB"/>
    <property type="match status" value="1"/>
</dbReference>
<dbReference type="Pfam" id="PF02609">
    <property type="entry name" value="Exonuc_VII_S"/>
    <property type="match status" value="1"/>
</dbReference>
<keyword evidence="5 6" id="KW-0269">Exonuclease</keyword>
<evidence type="ECO:0000313" key="8">
    <source>
        <dbReference type="EMBL" id="XBO71223.1"/>
    </source>
</evidence>
<dbReference type="InterPro" id="IPR003761">
    <property type="entry name" value="Exonuc_VII_S"/>
</dbReference>
<dbReference type="GO" id="GO:0006308">
    <property type="term" value="P:DNA catabolic process"/>
    <property type="evidence" value="ECO:0007669"/>
    <property type="project" value="UniProtKB-UniRule"/>
</dbReference>
<dbReference type="HAMAP" id="MF_00337">
    <property type="entry name" value="Exonuc_7_S"/>
    <property type="match status" value="1"/>
</dbReference>
<comment type="subunit">
    <text evidence="6">Heterooligomer composed of large and small subunits.</text>
</comment>
<reference evidence="8" key="1">
    <citation type="submission" date="2022-06" db="EMBL/GenBank/DDBJ databases">
        <title>A novel DMS-producing enzyme.</title>
        <authorList>
            <person name="Zhang Y."/>
        </authorList>
    </citation>
    <scope>NUCLEOTIDE SEQUENCE</scope>
    <source>
        <strain evidence="8">RT37</strain>
    </source>
</reference>
<evidence type="ECO:0000256" key="5">
    <source>
        <dbReference type="ARBA" id="ARBA00022839"/>
    </source>
</evidence>
<comment type="subcellular location">
    <subcellularLocation>
        <location evidence="6">Cytoplasm</location>
    </subcellularLocation>
</comment>
<comment type="similarity">
    <text evidence="1 6">Belongs to the XseB family.</text>
</comment>
<keyword evidence="4 6" id="KW-0378">Hydrolase</keyword>
<feature type="region of interest" description="Disordered" evidence="7">
    <location>
        <begin position="69"/>
        <end position="92"/>
    </location>
</feature>
<sequence length="92" mass="10243">MATQDRQPTQKDDESLDFASAMTQLETLVERLESGELTLEESLKAFEQGVALTRDAQKRLDEAELKVRSLTENADGGMQLSPFDIGEEPGER</sequence>
<dbReference type="RefSeq" id="WP_045993891.1">
    <property type="nucleotide sequence ID" value="NZ_CP098827.1"/>
</dbReference>
<dbReference type="PANTHER" id="PTHR34137">
    <property type="entry name" value="EXODEOXYRIBONUCLEASE 7 SMALL SUBUNIT"/>
    <property type="match status" value="1"/>
</dbReference>
<dbReference type="InterPro" id="IPR037004">
    <property type="entry name" value="Exonuc_VII_ssu_sf"/>
</dbReference>
<name>A0AAU7KJD9_9GAMM</name>
<evidence type="ECO:0000256" key="4">
    <source>
        <dbReference type="ARBA" id="ARBA00022801"/>
    </source>
</evidence>
<evidence type="ECO:0000256" key="2">
    <source>
        <dbReference type="ARBA" id="ARBA00022490"/>
    </source>
</evidence>
<proteinExistence type="inferred from homology"/>
<dbReference type="NCBIfam" id="NF002140">
    <property type="entry name" value="PRK00977.1-4"/>
    <property type="match status" value="1"/>
</dbReference>
<dbReference type="GO" id="GO:0009318">
    <property type="term" value="C:exodeoxyribonuclease VII complex"/>
    <property type="evidence" value="ECO:0007669"/>
    <property type="project" value="UniProtKB-UniRule"/>
</dbReference>
<comment type="catalytic activity">
    <reaction evidence="6">
        <text>Exonucleolytic cleavage in either 5'- to 3'- or 3'- to 5'-direction to yield nucleoside 5'-phosphates.</text>
        <dbReference type="EC" id="3.1.11.6"/>
    </reaction>
</comment>
<keyword evidence="3 6" id="KW-0540">Nuclease</keyword>
<dbReference type="AlphaFoldDB" id="A0AAU7KJD9"/>
<comment type="function">
    <text evidence="6">Bidirectionally degrades single-stranded DNA into large acid-insoluble oligonucleotides, which are then degraded further into small acid-soluble oligonucleotides.</text>
</comment>
<evidence type="ECO:0000256" key="1">
    <source>
        <dbReference type="ARBA" id="ARBA00009998"/>
    </source>
</evidence>